<dbReference type="AlphaFoldDB" id="A0A478FTN8"/>
<dbReference type="EMBL" id="BIMN01000004">
    <property type="protein sequence ID" value="GCE63799.1"/>
    <property type="molecule type" value="Genomic_DNA"/>
</dbReference>
<protein>
    <submittedName>
        <fullName evidence="1">Uncharacterized protein</fullName>
    </submittedName>
</protein>
<name>A0A478FTN8_9MOLU</name>
<gene>
    <name evidence="1" type="ORF">MHSWG343_08060</name>
</gene>
<evidence type="ECO:0000313" key="2">
    <source>
        <dbReference type="Proteomes" id="UP000324831"/>
    </source>
</evidence>
<reference evidence="1 2" key="1">
    <citation type="submission" date="2019-01" db="EMBL/GenBank/DDBJ databases">
        <title>Draft genome sequences of Candidatus Mycoplasma haemohominis SWG34-3 identified from a patient with pyrexia, anemia and liver dysfunction.</title>
        <authorList>
            <person name="Sekizuka T."/>
            <person name="Hattori N."/>
            <person name="Katano H."/>
            <person name="Takuma T."/>
            <person name="Ito T."/>
            <person name="Arai N."/>
            <person name="Yanai R."/>
            <person name="Ishii S."/>
            <person name="Miura Y."/>
            <person name="Tokunaga T."/>
            <person name="Watanabe H."/>
            <person name="Nomura N."/>
            <person name="Eguchi J."/>
            <person name="Arai T."/>
            <person name="Hasegawa H."/>
            <person name="Nakamaki T."/>
            <person name="Wakita T."/>
            <person name="Niki Y."/>
            <person name="Kuroda M."/>
        </authorList>
    </citation>
    <scope>NUCLEOTIDE SEQUENCE [LARGE SCALE GENOMIC DNA]</scope>
    <source>
        <strain evidence="1">SWG34-3</strain>
    </source>
</reference>
<organism evidence="1 2">
    <name type="scientific">Candidatus Mycoplasma haematohominis</name>
    <dbReference type="NCBI Taxonomy" id="1494318"/>
    <lineage>
        <taxon>Bacteria</taxon>
        <taxon>Bacillati</taxon>
        <taxon>Mycoplasmatota</taxon>
        <taxon>Mollicutes</taxon>
        <taxon>Mycoplasmataceae</taxon>
        <taxon>Mycoplasma</taxon>
    </lineage>
</organism>
<proteinExistence type="predicted"/>
<evidence type="ECO:0000313" key="1">
    <source>
        <dbReference type="EMBL" id="GCE63799.1"/>
    </source>
</evidence>
<comment type="caution">
    <text evidence="1">The sequence shown here is derived from an EMBL/GenBank/DDBJ whole genome shotgun (WGS) entry which is preliminary data.</text>
</comment>
<sequence>MSTLKGAAALGAGAVIVGGTGFGVYRHLSHDPMPENYVVLAKSSDKVSDTAHIGNVYGDYLIAPFGNNGNDNEEWWNWSYRRWQADSENENIKLSDDFGKNAVKHSYKSKTETSAEEEKSLNKICKTVYGKAKTEINKEANKPEKERLKNDLWKYCSVFGEAPKTVSDIGTENYGTGTFGEDKKDKLIGITGNDGFWKVKNKEFFERGDNNQGTGNGLTQATDSLFYDLYDSKNKGSRGDLRNTCGAAYRVNKTSQPTEPKVTETNLLKFCTLDK</sequence>
<dbReference type="Proteomes" id="UP000324831">
    <property type="component" value="Unassembled WGS sequence"/>
</dbReference>
<accession>A0A478FTN8</accession>